<keyword evidence="1" id="KW-0472">Membrane</keyword>
<feature type="transmembrane region" description="Helical" evidence="1">
    <location>
        <begin position="50"/>
        <end position="68"/>
    </location>
</feature>
<dbReference type="AlphaFoldDB" id="A0A0F9QE39"/>
<gene>
    <name evidence="2" type="ORF">LCGC14_0714950</name>
</gene>
<reference evidence="2" key="1">
    <citation type="journal article" date="2015" name="Nature">
        <title>Complex archaea that bridge the gap between prokaryotes and eukaryotes.</title>
        <authorList>
            <person name="Spang A."/>
            <person name="Saw J.H."/>
            <person name="Jorgensen S.L."/>
            <person name="Zaremba-Niedzwiedzka K."/>
            <person name="Martijn J."/>
            <person name="Lind A.E."/>
            <person name="van Eijk R."/>
            <person name="Schleper C."/>
            <person name="Guy L."/>
            <person name="Ettema T.J."/>
        </authorList>
    </citation>
    <scope>NUCLEOTIDE SEQUENCE</scope>
</reference>
<keyword evidence="1" id="KW-1133">Transmembrane helix</keyword>
<evidence type="ECO:0000256" key="1">
    <source>
        <dbReference type="SAM" id="Phobius"/>
    </source>
</evidence>
<organism evidence="2">
    <name type="scientific">marine sediment metagenome</name>
    <dbReference type="NCBI Taxonomy" id="412755"/>
    <lineage>
        <taxon>unclassified sequences</taxon>
        <taxon>metagenomes</taxon>
        <taxon>ecological metagenomes</taxon>
    </lineage>
</organism>
<protein>
    <submittedName>
        <fullName evidence="2">Uncharacterized protein</fullName>
    </submittedName>
</protein>
<name>A0A0F9QE39_9ZZZZ</name>
<sequence length="73" mass="8205">MSVVNETARYIVESTVGCSNSPQELLLRFFALLGLISVGSMVLHGIGKGFAYPIIYTWALIKWIYYKFKGKTI</sequence>
<evidence type="ECO:0000313" key="2">
    <source>
        <dbReference type="EMBL" id="KKN42295.1"/>
    </source>
</evidence>
<feature type="transmembrane region" description="Helical" evidence="1">
    <location>
        <begin position="25"/>
        <end position="44"/>
    </location>
</feature>
<dbReference type="EMBL" id="LAZR01001591">
    <property type="protein sequence ID" value="KKN42295.1"/>
    <property type="molecule type" value="Genomic_DNA"/>
</dbReference>
<accession>A0A0F9QE39</accession>
<keyword evidence="1" id="KW-0812">Transmembrane</keyword>
<comment type="caution">
    <text evidence="2">The sequence shown here is derived from an EMBL/GenBank/DDBJ whole genome shotgun (WGS) entry which is preliminary data.</text>
</comment>
<proteinExistence type="predicted"/>